<comment type="caution">
    <text evidence="1">The sequence shown here is derived from an EMBL/GenBank/DDBJ whole genome shotgun (WGS) entry which is preliminary data.</text>
</comment>
<dbReference type="EMBL" id="QGGR01000023">
    <property type="protein sequence ID" value="PWK39248.1"/>
    <property type="molecule type" value="Genomic_DNA"/>
</dbReference>
<reference evidence="1 2" key="1">
    <citation type="submission" date="2018-05" db="EMBL/GenBank/DDBJ databases">
        <title>Genomic Encyclopedia of Archaeal and Bacterial Type Strains, Phase II (KMG-II): from individual species to whole genera.</title>
        <authorList>
            <person name="Goeker M."/>
        </authorList>
    </citation>
    <scope>NUCLEOTIDE SEQUENCE [LARGE SCALE GENOMIC DNA]</scope>
    <source>
        <strain evidence="1 2">DSM 45184</strain>
    </source>
</reference>
<evidence type="ECO:0000313" key="1">
    <source>
        <dbReference type="EMBL" id="PWK39248.1"/>
    </source>
</evidence>
<dbReference type="AlphaFoldDB" id="A0A316F5J8"/>
<name>A0A316F5J8_9ACTN</name>
<evidence type="ECO:0000313" key="2">
    <source>
        <dbReference type="Proteomes" id="UP000245697"/>
    </source>
</evidence>
<proteinExistence type="predicted"/>
<organism evidence="1 2">
    <name type="scientific">Actinoplanes xinjiangensis</name>
    <dbReference type="NCBI Taxonomy" id="512350"/>
    <lineage>
        <taxon>Bacteria</taxon>
        <taxon>Bacillati</taxon>
        <taxon>Actinomycetota</taxon>
        <taxon>Actinomycetes</taxon>
        <taxon>Micromonosporales</taxon>
        <taxon>Micromonosporaceae</taxon>
        <taxon>Actinoplanes</taxon>
    </lineage>
</organism>
<protein>
    <submittedName>
        <fullName evidence="1">Uncharacterized protein</fullName>
    </submittedName>
</protein>
<accession>A0A316F5J8</accession>
<keyword evidence="2" id="KW-1185">Reference proteome</keyword>
<gene>
    <name evidence="1" type="ORF">BC793_12385</name>
</gene>
<sequence length="288" mass="31049">MSRRLEPISVVAGGTARFDLPFTHTGTSPVTGAVLAVGSRHLAKTYRNCSTVGVHLVCTFGTRLEPGAVYGLSEPLAFRPPADSITGSRMGADVTWYTRTGYAAHPIFTPEPGATYVWLAEPPEPRWGTEPQLTLKRLVDPPPDPPETDDPWDEFEEGVDITVTDGRPADLAVSGARTTVTSGPSTVRVRLTNHGPGRLYPDLYTNNDPSLLVTFPGGTTATTDPEGCYRYADLRTLECDGETDFTIPVRVTRPEAGAGRVEIVDHRFDPLELDDPDRSNNSAGIVSG</sequence>
<dbReference type="Proteomes" id="UP000245697">
    <property type="component" value="Unassembled WGS sequence"/>
</dbReference>